<dbReference type="HOGENOM" id="CLU_009116_1_2_2"/>
<name>L0IG94_HALRX</name>
<dbReference type="Proteomes" id="UP000010846">
    <property type="component" value="Chromosome"/>
</dbReference>
<gene>
    <name evidence="8" type="ordered locus">Halru_2420</name>
</gene>
<dbReference type="UniPathway" id="UPA00051">
    <property type="reaction ID" value="UER00465"/>
</dbReference>
<feature type="domain" description="Homoserine dehydrogenase catalytic" evidence="7">
    <location>
        <begin position="173"/>
        <end position="344"/>
    </location>
</feature>
<feature type="binding site" evidence="5">
    <location>
        <position position="141"/>
    </location>
    <ligand>
        <name>NADPH</name>
        <dbReference type="ChEBI" id="CHEBI:57783"/>
    </ligand>
</feature>
<feature type="active site" description="Proton donor" evidence="4">
    <location>
        <position position="240"/>
    </location>
</feature>
<feature type="binding site" evidence="5">
    <location>
        <begin position="10"/>
        <end position="15"/>
    </location>
    <ligand>
        <name>NADP(+)</name>
        <dbReference type="ChEBI" id="CHEBI:58349"/>
    </ligand>
</feature>
<reference evidence="8" key="1">
    <citation type="submission" date="2011-09" db="EMBL/GenBank/DDBJ databases">
        <title>Complete sequence of Halovivax ruber XH-70.</title>
        <authorList>
            <consortium name="US DOE Joint Genome Institute"/>
            <person name="Lucas S."/>
            <person name="Han J."/>
            <person name="Lapidus A."/>
            <person name="Cheng J.-F."/>
            <person name="Goodwin L."/>
            <person name="Pitluck S."/>
            <person name="Peters L."/>
            <person name="Mikhailova N."/>
            <person name="Davenport K."/>
            <person name="Detter J.C."/>
            <person name="Han C."/>
            <person name="Tapia R."/>
            <person name="Land M."/>
            <person name="Hauser L."/>
            <person name="Kyrpides N."/>
            <person name="Ivanova N."/>
            <person name="Pagani I."/>
            <person name="Sproer C."/>
            <person name="Anderson I."/>
            <person name="Woyke T."/>
        </authorList>
    </citation>
    <scope>NUCLEOTIDE SEQUENCE</scope>
    <source>
        <strain evidence="8">XH-70</strain>
    </source>
</reference>
<keyword evidence="5" id="KW-0521">NADP</keyword>
<dbReference type="KEGG" id="hru:Halru_2420"/>
<dbReference type="AlphaFoldDB" id="L0IG94"/>
<protein>
    <recommendedName>
        <fullName evidence="2">homoserine dehydrogenase</fullName>
        <ecNumber evidence="2">1.1.1.3</ecNumber>
    </recommendedName>
</protein>
<dbReference type="GeneID" id="14376928"/>
<evidence type="ECO:0000256" key="4">
    <source>
        <dbReference type="PIRSR" id="PIRSR036497-1"/>
    </source>
</evidence>
<accession>L0IG94</accession>
<dbReference type="InterPro" id="IPR022697">
    <property type="entry name" value="HDH_short"/>
</dbReference>
<dbReference type="SUPFAM" id="SSF55347">
    <property type="entry name" value="Glyceraldehyde-3-phosphate dehydrogenase-like, C-terminal domain"/>
    <property type="match status" value="1"/>
</dbReference>
<comment type="similarity">
    <text evidence="1">Belongs to the homoserine dehydrogenase family.</text>
</comment>
<evidence type="ECO:0000256" key="1">
    <source>
        <dbReference type="ARBA" id="ARBA00006753"/>
    </source>
</evidence>
<dbReference type="PANTHER" id="PTHR43331">
    <property type="entry name" value="HOMOSERINE DEHYDROGENASE"/>
    <property type="match status" value="1"/>
</dbReference>
<dbReference type="EC" id="1.1.1.3" evidence="2"/>
<evidence type="ECO:0000259" key="7">
    <source>
        <dbReference type="Pfam" id="PF00742"/>
    </source>
</evidence>
<dbReference type="Gene3D" id="3.30.360.10">
    <property type="entry name" value="Dihydrodipicolinate Reductase, domain 2"/>
    <property type="match status" value="1"/>
</dbReference>
<dbReference type="FunFam" id="3.30.360.10:FF:000005">
    <property type="entry name" value="Homoserine dehydrogenase"/>
    <property type="match status" value="1"/>
</dbReference>
<evidence type="ECO:0000256" key="2">
    <source>
        <dbReference type="ARBA" id="ARBA00013213"/>
    </source>
</evidence>
<dbReference type="SUPFAM" id="SSF51735">
    <property type="entry name" value="NAD(P)-binding Rossmann-fold domains"/>
    <property type="match status" value="1"/>
</dbReference>
<keyword evidence="9" id="KW-1185">Reference proteome</keyword>
<dbReference type="GO" id="GO:0009088">
    <property type="term" value="P:threonine biosynthetic process"/>
    <property type="evidence" value="ECO:0007669"/>
    <property type="project" value="UniProtKB-UniPathway"/>
</dbReference>
<dbReference type="Gene3D" id="3.40.50.720">
    <property type="entry name" value="NAD(P)-binding Rossmann-like Domain"/>
    <property type="match status" value="1"/>
</dbReference>
<dbReference type="NCBIfam" id="NF004976">
    <property type="entry name" value="PRK06349.1"/>
    <property type="match status" value="1"/>
</dbReference>
<dbReference type="PIRSF" id="PIRSF036497">
    <property type="entry name" value="HDH_short"/>
    <property type="match status" value="1"/>
</dbReference>
<dbReference type="EMBL" id="CP003050">
    <property type="protein sequence ID" value="AGB17002.1"/>
    <property type="molecule type" value="Genomic_DNA"/>
</dbReference>
<feature type="region of interest" description="Disordered" evidence="6">
    <location>
        <begin position="41"/>
        <end position="72"/>
    </location>
</feature>
<evidence type="ECO:0000313" key="8">
    <source>
        <dbReference type="EMBL" id="AGB17002.1"/>
    </source>
</evidence>
<dbReference type="InterPro" id="IPR036291">
    <property type="entry name" value="NAD(P)-bd_dom_sf"/>
</dbReference>
<feature type="compositionally biased region" description="Low complexity" evidence="6">
    <location>
        <begin position="49"/>
        <end position="72"/>
    </location>
</feature>
<dbReference type="Pfam" id="PF00742">
    <property type="entry name" value="Homoserine_dh"/>
    <property type="match status" value="1"/>
</dbReference>
<dbReference type="UniPathway" id="UPA00050">
    <property type="reaction ID" value="UER00063"/>
</dbReference>
<dbReference type="InterPro" id="IPR019811">
    <property type="entry name" value="HDH_CS"/>
</dbReference>
<dbReference type="GO" id="GO:0004412">
    <property type="term" value="F:homoserine dehydrogenase activity"/>
    <property type="evidence" value="ECO:0007669"/>
    <property type="project" value="UniProtKB-EC"/>
</dbReference>
<organism evidence="8 9">
    <name type="scientific">Halovivax ruber (strain DSM 18193 / JCM 13892 / XH-70)</name>
    <dbReference type="NCBI Taxonomy" id="797302"/>
    <lineage>
        <taxon>Archaea</taxon>
        <taxon>Methanobacteriati</taxon>
        <taxon>Methanobacteriota</taxon>
        <taxon>Stenosarchaea group</taxon>
        <taxon>Halobacteria</taxon>
        <taxon>Halobacteriales</taxon>
        <taxon>Natrialbaceae</taxon>
        <taxon>Halovivax</taxon>
    </lineage>
</organism>
<evidence type="ECO:0000256" key="5">
    <source>
        <dbReference type="PIRSR" id="PIRSR036497-2"/>
    </source>
</evidence>
<dbReference type="STRING" id="797302.Halru_2420"/>
<evidence type="ECO:0000256" key="6">
    <source>
        <dbReference type="SAM" id="MobiDB-lite"/>
    </source>
</evidence>
<dbReference type="PROSITE" id="PS01042">
    <property type="entry name" value="HOMOSER_DHGENASE"/>
    <property type="match status" value="1"/>
</dbReference>
<proteinExistence type="inferred from homology"/>
<evidence type="ECO:0000256" key="3">
    <source>
        <dbReference type="ARBA" id="ARBA00023002"/>
    </source>
</evidence>
<dbReference type="InterPro" id="IPR001342">
    <property type="entry name" value="HDH_cat"/>
</dbReference>
<keyword evidence="3" id="KW-0560">Oxidoreductase</keyword>
<feature type="binding site" evidence="5">
    <location>
        <position position="225"/>
    </location>
    <ligand>
        <name>L-homoserine</name>
        <dbReference type="ChEBI" id="CHEBI:57476"/>
    </ligand>
</feature>
<dbReference type="PANTHER" id="PTHR43331:SF1">
    <property type="entry name" value="HOMOSERINE DEHYDROGENASE"/>
    <property type="match status" value="1"/>
</dbReference>
<dbReference type="OrthoDB" id="4488at2157"/>
<dbReference type="eggNOG" id="arCOG01351">
    <property type="taxonomic scope" value="Archaea"/>
</dbReference>
<dbReference type="RefSeq" id="WP_015301605.1">
    <property type="nucleotide sequence ID" value="NC_019964.1"/>
</dbReference>
<evidence type="ECO:0000313" key="9">
    <source>
        <dbReference type="Proteomes" id="UP000010846"/>
    </source>
</evidence>
<sequence>MAGHRLAIAGAGSVGRSVAELAGQYGHQVVGIADSTGAMVADSTGGAPADSTSEATAGSSGEAAADSSGATTDDIGIDVASALARKERGEPVGDAAPEAIFEVDYDVLIEATPTTLGDAEPGFGHARRALAADCHVVLANKGPVAERYDELQRLAGASAGRVRFEATVGGAIPVCSTIEDLTPDAVTAVRGVLNGTANFVLSRMATEGLDYEHVLAEAQGMGVAEADPSFDVDGTDAALKFVILANVLADDGFSLEDADVTGIDDVPRSALELAAEDGQTIRLVGEATREGVSVGPRLVPEHGPLAVSGTRNIVQFETEYAGTLHNSGAGAGGPETATAVLADIGRLPSL</sequence>